<dbReference type="Gene3D" id="3.30.300.30">
    <property type="match status" value="1"/>
</dbReference>
<dbReference type="InterPro" id="IPR045851">
    <property type="entry name" value="AMP-bd_C_sf"/>
</dbReference>
<dbReference type="Pfam" id="PF00501">
    <property type="entry name" value="AMP-binding"/>
    <property type="match status" value="1"/>
</dbReference>
<dbReference type="PANTHER" id="PTHR22754">
    <property type="entry name" value="DISCO-INTERACTING PROTEIN 2 DIP2 -RELATED"/>
    <property type="match status" value="1"/>
</dbReference>
<sequence>MKTNSVIRSVVLAGQDKPYKPSLVLYSRDGWQQVSYGELDAMMTRWAGAFSGFRPPNDRPGSAVAVIVAKHGLNGYASYLGAMRAGLVACFIPRPTSKQDPNLYWASHREVLARISPAVVVAPAELMDDLRNVLDASVPLLDVDAPLPVTVGSLPDLDDVDHDDIPALLQHSSGTTGLKKGVILTHGQLRRQVQAYSDCLAMSGDDVVASWLPLYHDMGLVTGFIMPLSLNCLVVAMDPFDWLVQPDMILLAIARFKASFCWLPNFAFAHLVNTADDASDYDLSTVRAFVDCSEPCRADTLETFQNRFSKHGLRAGAVTTCYAMAETVFAVTQSDVGSRPLILSVDAERFREDSQVVVVRDRTPDALRFVSCGLPVEGTSIRVVPTQGRRFNLLAALPGFFHRADPEVVMVGEVQVLSSSAFSGYHQDKAASVACMDGSWYKTGDLGFVYEGQLYISGRLKDLIIVNGRNFYAHDIEAIVSSVPGIKAGRAVAFSVEKASAGSEGAVVLAESSSEFFDHPALTRSVSRAVFDILGLTLHHVAIRPPGVLVKTTSGKLSRYENGRRYAEEMRV</sequence>
<dbReference type="EMBL" id="JAESVB010000001">
    <property type="protein sequence ID" value="MCB8873611.1"/>
    <property type="molecule type" value="Genomic_DNA"/>
</dbReference>
<keyword evidence="4" id="KW-1185">Reference proteome</keyword>
<gene>
    <name evidence="3" type="ORF">ASILVAE211_00345</name>
</gene>
<dbReference type="Gene3D" id="3.40.50.12780">
    <property type="entry name" value="N-terminal domain of ligase-like"/>
    <property type="match status" value="1"/>
</dbReference>
<evidence type="ECO:0000313" key="3">
    <source>
        <dbReference type="EMBL" id="MCB8873611.1"/>
    </source>
</evidence>
<evidence type="ECO:0000259" key="2">
    <source>
        <dbReference type="Pfam" id="PF00501"/>
    </source>
</evidence>
<dbReference type="SUPFAM" id="SSF56801">
    <property type="entry name" value="Acetyl-CoA synthetase-like"/>
    <property type="match status" value="1"/>
</dbReference>
<evidence type="ECO:0000256" key="1">
    <source>
        <dbReference type="ARBA" id="ARBA00006432"/>
    </source>
</evidence>
<organism evidence="3 4">
    <name type="scientific">Acidisoma silvae</name>
    <dbReference type="NCBI Taxonomy" id="2802396"/>
    <lineage>
        <taxon>Bacteria</taxon>
        <taxon>Pseudomonadati</taxon>
        <taxon>Pseudomonadota</taxon>
        <taxon>Alphaproteobacteria</taxon>
        <taxon>Acetobacterales</taxon>
        <taxon>Acidocellaceae</taxon>
        <taxon>Acidisoma</taxon>
    </lineage>
</organism>
<dbReference type="GO" id="GO:0070566">
    <property type="term" value="F:adenylyltransferase activity"/>
    <property type="evidence" value="ECO:0007669"/>
    <property type="project" value="TreeGrafter"/>
</dbReference>
<proteinExistence type="inferred from homology"/>
<accession>A0A963YMP3</accession>
<reference evidence="3" key="2">
    <citation type="submission" date="2021-01" db="EMBL/GenBank/DDBJ databases">
        <authorList>
            <person name="Mieszkin S."/>
            <person name="Pouder E."/>
            <person name="Alain K."/>
        </authorList>
    </citation>
    <scope>NUCLEOTIDE SEQUENCE</scope>
    <source>
        <strain evidence="3">HW T2.11</strain>
    </source>
</reference>
<dbReference type="RefSeq" id="WP_227319300.1">
    <property type="nucleotide sequence ID" value="NZ_JAESVB010000001.1"/>
</dbReference>
<dbReference type="AlphaFoldDB" id="A0A963YMP3"/>
<dbReference type="InterPro" id="IPR042099">
    <property type="entry name" value="ANL_N_sf"/>
</dbReference>
<feature type="domain" description="AMP-dependent synthetase/ligase" evidence="2">
    <location>
        <begin position="17"/>
        <end position="425"/>
    </location>
</feature>
<dbReference type="Proteomes" id="UP000708298">
    <property type="component" value="Unassembled WGS sequence"/>
</dbReference>
<dbReference type="PANTHER" id="PTHR22754:SF32">
    <property type="entry name" value="DISCO-INTERACTING PROTEIN 2"/>
    <property type="match status" value="1"/>
</dbReference>
<dbReference type="GO" id="GO:0006633">
    <property type="term" value="P:fatty acid biosynthetic process"/>
    <property type="evidence" value="ECO:0007669"/>
    <property type="project" value="TreeGrafter"/>
</dbReference>
<comment type="caution">
    <text evidence="3">The sequence shown here is derived from an EMBL/GenBank/DDBJ whole genome shotgun (WGS) entry which is preliminary data.</text>
</comment>
<name>A0A963YMP3_9PROT</name>
<evidence type="ECO:0000313" key="4">
    <source>
        <dbReference type="Proteomes" id="UP000708298"/>
    </source>
</evidence>
<comment type="similarity">
    <text evidence="1">Belongs to the ATP-dependent AMP-binding enzyme family.</text>
</comment>
<protein>
    <submittedName>
        <fullName evidence="3">AMP-binding protein</fullName>
    </submittedName>
</protein>
<reference evidence="3" key="1">
    <citation type="journal article" date="2021" name="Microorganisms">
        <title>Acidisoma silvae sp. nov. and Acidisomacellulosilytica sp. nov., Two Acidophilic Bacteria Isolated from Decaying Wood, Hydrolyzing Cellulose and Producing Poly-3-hydroxybutyrate.</title>
        <authorList>
            <person name="Mieszkin S."/>
            <person name="Pouder E."/>
            <person name="Uroz S."/>
            <person name="Simon-Colin C."/>
            <person name="Alain K."/>
        </authorList>
    </citation>
    <scope>NUCLEOTIDE SEQUENCE</scope>
    <source>
        <strain evidence="3">HW T2.11</strain>
    </source>
</reference>
<dbReference type="GO" id="GO:0005886">
    <property type="term" value="C:plasma membrane"/>
    <property type="evidence" value="ECO:0007669"/>
    <property type="project" value="TreeGrafter"/>
</dbReference>
<dbReference type="InterPro" id="IPR000873">
    <property type="entry name" value="AMP-dep_synth/lig_dom"/>
</dbReference>